<dbReference type="Proteomes" id="UP000829398">
    <property type="component" value="Chromosome 3"/>
</dbReference>
<gene>
    <name evidence="1" type="ORF">KPL71_008761</name>
</gene>
<proteinExistence type="predicted"/>
<organism evidence="1 2">
    <name type="scientific">Citrus sinensis</name>
    <name type="common">Sweet orange</name>
    <name type="synonym">Citrus aurantium var. sinensis</name>
    <dbReference type="NCBI Taxonomy" id="2711"/>
    <lineage>
        <taxon>Eukaryota</taxon>
        <taxon>Viridiplantae</taxon>
        <taxon>Streptophyta</taxon>
        <taxon>Embryophyta</taxon>
        <taxon>Tracheophyta</taxon>
        <taxon>Spermatophyta</taxon>
        <taxon>Magnoliopsida</taxon>
        <taxon>eudicotyledons</taxon>
        <taxon>Gunneridae</taxon>
        <taxon>Pentapetalae</taxon>
        <taxon>rosids</taxon>
        <taxon>malvids</taxon>
        <taxon>Sapindales</taxon>
        <taxon>Rutaceae</taxon>
        <taxon>Aurantioideae</taxon>
        <taxon>Citrus</taxon>
    </lineage>
</organism>
<reference evidence="2" key="1">
    <citation type="journal article" date="2023" name="Hortic. Res.">
        <title>A chromosome-level phased genome enabling allele-level studies in sweet orange: a case study on citrus Huanglongbing tolerance.</title>
        <authorList>
            <person name="Wu B."/>
            <person name="Yu Q."/>
            <person name="Deng Z."/>
            <person name="Duan Y."/>
            <person name="Luo F."/>
            <person name="Gmitter F. Jr."/>
        </authorList>
    </citation>
    <scope>NUCLEOTIDE SEQUENCE [LARGE SCALE GENOMIC DNA]</scope>
    <source>
        <strain evidence="2">cv. Valencia</strain>
    </source>
</reference>
<evidence type="ECO:0000313" key="1">
    <source>
        <dbReference type="EMBL" id="KAH9782132.1"/>
    </source>
</evidence>
<protein>
    <submittedName>
        <fullName evidence="1">ADP-ribosyl cyclase/cyclic ADP-ribose hydrolase</fullName>
    </submittedName>
</protein>
<evidence type="ECO:0000313" key="2">
    <source>
        <dbReference type="Proteomes" id="UP000829398"/>
    </source>
</evidence>
<keyword evidence="1" id="KW-0378">Hydrolase</keyword>
<accession>A0ACB8M8C7</accession>
<keyword evidence="2" id="KW-1185">Reference proteome</keyword>
<dbReference type="EMBL" id="CM039172">
    <property type="protein sequence ID" value="KAH9782132.1"/>
    <property type="molecule type" value="Genomic_DNA"/>
</dbReference>
<comment type="caution">
    <text evidence="1">The sequence shown here is derived from an EMBL/GenBank/DDBJ whole genome shotgun (WGS) entry which is preliminary data.</text>
</comment>
<sequence>MSGLKFSSLVKFEIEKFDGRINFGLWQVQVKDVLIQSGLHKALKGKPSPASSSGSGKASISDEDWEELDDRAASAIRLCLAKNVLANVGKIPTAKELWEKLEKLYQTKSISNRLYLKERFHTLRMAEGTKISDHLSVLNGIVSELEAIGVKIEDEDKALRLLWSLPTSYKHLLPTLMYGKETVDLEEVTSTLLSEERRLNGESTKTTDVSALAVVGNWQKDKSKKKGVCWGCGQSGHLKRDCHSRNGVGSASGSRSDTDSIVSGKPTWKLHHKFQQDISTYADVKFLELNGKDAYTIEKPDNFRLDSLKLPGSSMLSSSCDNESEFIEEIVNVISSKIRTESEILKELVGIESRLEKLKFLMGAGCNDVRMIGIWGMGGLGKTTLARVVYDLISHEFDGSSFLADVKEKYDKEGSVTSLQKQLIYDLLKLADNSIRNIYDGINMIGRRLRQKKVLLVIDDVAHVEQLRRLAGKRDWFGPGSRIIITTRDEHLLKLHRVEEVFKLEALTYDEAFQLFCLKAFETQKPREEYVHLSQLVVNYAGGLPLALKVLGSFLFGRPVDEWTSTLERLKREPENEILDILQISFDGLKEAEKEIFLDVACFFKGEKRDYVSKILDSCGFEPVIGIGVLIEKSVLTICESDRLWMHDLLLEMGRQIVRRQSPREPGKRSRLWEEADLCHVLSQNTGSEVVEGIILDDYYFLQDKVYLSASPKAFSKMTNLRLLKICGLQLPRGLEHLSNKLRLLDWHGYPWKSLPSNLQLDKTVEFKMCYSCIEELWKGIKPLNMLKVMELSHSENLIKTPDFTEVPNLEELDVEGCTRLREIHPSLLLHNKLILLNLKGCTSLTTLPGKIFMKSLKTLVLSGCLKLRKFPHVAGSMECLRELLLDGTDIKELPLSIELLSGLVQLTLNDCKSLVRKRSNINGLKSLKTLNLSGCSKLENVPETLGQVESLEELDISGTAIRRPPSSIFLMDNLRTLSFFGCNGPPLAASWHLFLPFNLMGKSSCPVDLMLPSLSGKSDHTMINCIDSLKLPGNNSFAISMLREYLEAVSDPSHKFSIVVPGSEIPEWFMYQNEGSSITVTRPSYLYNMNKVVGYAICCVFHVPKHSTGTYLWRSYSQVELHCSMDGSNVSHFIRSRGNFGHAGSDHLWLFYLSRQECYNDKWHFESNHFKLSFIEEGLYGRGTDLNVKRCGFHPVYMHEVEELDQATKQWTHFTSYNLYESPHDFVGSNMEVATTSKQSLAENAGTTEASGSGCCDEDEEPPPKRFRQLK</sequence>
<name>A0ACB8M8C7_CITSI</name>